<dbReference type="AlphaFoldDB" id="A0A0N4VDG0"/>
<keyword evidence="2" id="KW-1185">Reference proteome</keyword>
<dbReference type="WBParaSite" id="EVEC_0000864301-mRNA-1">
    <property type="protein sequence ID" value="EVEC_0000864301-mRNA-1"/>
    <property type="gene ID" value="EVEC_0000864301"/>
</dbReference>
<evidence type="ECO:0000313" key="1">
    <source>
        <dbReference type="EMBL" id="VDD93376.1"/>
    </source>
</evidence>
<accession>A0A0N4VDG0</accession>
<sequence length="127" mass="14569">MEAATTRPVPEHGTHQMECRLSSELGHKYPSCEEQDIGCWQGSRSQHNLQHNVPHLSWKHAELHERNLRINLIGLECCGSQTAQRRSKSLAQLRKLFSKPGDTCYENRLSFVSCTFPNSVLIIRRTE</sequence>
<evidence type="ECO:0000313" key="3">
    <source>
        <dbReference type="WBParaSite" id="EVEC_0000864301-mRNA-1"/>
    </source>
</evidence>
<reference evidence="3" key="1">
    <citation type="submission" date="2017-02" db="UniProtKB">
        <authorList>
            <consortium name="WormBaseParasite"/>
        </authorList>
    </citation>
    <scope>IDENTIFICATION</scope>
</reference>
<protein>
    <submittedName>
        <fullName evidence="1 3">Uncharacterized protein</fullName>
    </submittedName>
</protein>
<gene>
    <name evidence="1" type="ORF">EVEC_LOCUS8127</name>
</gene>
<reference evidence="1 2" key="2">
    <citation type="submission" date="2018-10" db="EMBL/GenBank/DDBJ databases">
        <authorList>
            <consortium name="Pathogen Informatics"/>
        </authorList>
    </citation>
    <scope>NUCLEOTIDE SEQUENCE [LARGE SCALE GENOMIC DNA]</scope>
</reference>
<proteinExistence type="predicted"/>
<organism evidence="3">
    <name type="scientific">Enterobius vermicularis</name>
    <name type="common">Human pinworm</name>
    <dbReference type="NCBI Taxonomy" id="51028"/>
    <lineage>
        <taxon>Eukaryota</taxon>
        <taxon>Metazoa</taxon>
        <taxon>Ecdysozoa</taxon>
        <taxon>Nematoda</taxon>
        <taxon>Chromadorea</taxon>
        <taxon>Rhabditida</taxon>
        <taxon>Spirurina</taxon>
        <taxon>Oxyuridomorpha</taxon>
        <taxon>Oxyuroidea</taxon>
        <taxon>Oxyuridae</taxon>
        <taxon>Enterobius</taxon>
    </lineage>
</organism>
<name>A0A0N4VDG0_ENTVE</name>
<evidence type="ECO:0000313" key="2">
    <source>
        <dbReference type="Proteomes" id="UP000274131"/>
    </source>
</evidence>
<dbReference type="Proteomes" id="UP000274131">
    <property type="component" value="Unassembled WGS sequence"/>
</dbReference>
<dbReference type="EMBL" id="UXUI01009275">
    <property type="protein sequence ID" value="VDD93376.1"/>
    <property type="molecule type" value="Genomic_DNA"/>
</dbReference>